<gene>
    <name evidence="10" type="primary">Dmoj\GI23228</name>
    <name evidence="10" type="ORF">Dmoj_GI23228</name>
</gene>
<sequence length="279" mass="31265">MSELLKTQQQHAQQQQQQHQGNIGIYGNKMNVIPNYTLSGMSSFDAESLPDYSEFDSESVTLDYYKESVLRPEADKMAPTTTIETITITRPLKVIAFICGVIVVVLMIMALASTDWLMAAGWRQGLFVHCIEDDSASPLPFNIQDPPGCYWTRDIGYIKATAALCIITLITDVIATVLTGLGLKTQNHNIKYKFYRIAVLVMLVSLLAVLSALIVYPVCFAGELTMANRRVWEFGWAYGVGWGAAIFLFGAVVLLLCDKESEEIYYKERKIVHENQMRA</sequence>
<reference evidence="10 11" key="1">
    <citation type="journal article" date="2007" name="Nature">
        <title>Evolution of genes and genomes on the Drosophila phylogeny.</title>
        <authorList>
            <consortium name="Drosophila 12 Genomes Consortium"/>
            <person name="Clark A.G."/>
            <person name="Eisen M.B."/>
            <person name="Smith D.R."/>
            <person name="Bergman C.M."/>
            <person name="Oliver B."/>
            <person name="Markow T.A."/>
            <person name="Kaufman T.C."/>
            <person name="Kellis M."/>
            <person name="Gelbart W."/>
            <person name="Iyer V.N."/>
            <person name="Pollard D.A."/>
            <person name="Sackton T.B."/>
            <person name="Larracuente A.M."/>
            <person name="Singh N.D."/>
            <person name="Abad J.P."/>
            <person name="Abt D.N."/>
            <person name="Adryan B."/>
            <person name="Aguade M."/>
            <person name="Akashi H."/>
            <person name="Anderson W.W."/>
            <person name="Aquadro C.F."/>
            <person name="Ardell D.H."/>
            <person name="Arguello R."/>
            <person name="Artieri C.G."/>
            <person name="Barbash D.A."/>
            <person name="Barker D."/>
            <person name="Barsanti P."/>
            <person name="Batterham P."/>
            <person name="Batzoglou S."/>
            <person name="Begun D."/>
            <person name="Bhutkar A."/>
            <person name="Blanco E."/>
            <person name="Bosak S.A."/>
            <person name="Bradley R.K."/>
            <person name="Brand A.D."/>
            <person name="Brent M.R."/>
            <person name="Brooks A.N."/>
            <person name="Brown R.H."/>
            <person name="Butlin R.K."/>
            <person name="Caggese C."/>
            <person name="Calvi B.R."/>
            <person name="Bernardo de Carvalho A."/>
            <person name="Caspi A."/>
            <person name="Castrezana S."/>
            <person name="Celniker S.E."/>
            <person name="Chang J.L."/>
            <person name="Chapple C."/>
            <person name="Chatterji S."/>
            <person name="Chinwalla A."/>
            <person name="Civetta A."/>
            <person name="Clifton S.W."/>
            <person name="Comeron J.M."/>
            <person name="Costello J.C."/>
            <person name="Coyne J.A."/>
            <person name="Daub J."/>
            <person name="David R.G."/>
            <person name="Delcher A.L."/>
            <person name="Delehaunty K."/>
            <person name="Do C.B."/>
            <person name="Ebling H."/>
            <person name="Edwards K."/>
            <person name="Eickbush T."/>
            <person name="Evans J.D."/>
            <person name="Filipski A."/>
            <person name="Findeiss S."/>
            <person name="Freyhult E."/>
            <person name="Fulton L."/>
            <person name="Fulton R."/>
            <person name="Garcia A.C."/>
            <person name="Gardiner A."/>
            <person name="Garfield D.A."/>
            <person name="Garvin B.E."/>
            <person name="Gibson G."/>
            <person name="Gilbert D."/>
            <person name="Gnerre S."/>
            <person name="Godfrey J."/>
            <person name="Good R."/>
            <person name="Gotea V."/>
            <person name="Gravely B."/>
            <person name="Greenberg A.J."/>
            <person name="Griffiths-Jones S."/>
            <person name="Gross S."/>
            <person name="Guigo R."/>
            <person name="Gustafson E.A."/>
            <person name="Haerty W."/>
            <person name="Hahn M.W."/>
            <person name="Halligan D.L."/>
            <person name="Halpern A.L."/>
            <person name="Halter G.M."/>
            <person name="Han M.V."/>
            <person name="Heger A."/>
            <person name="Hillier L."/>
            <person name="Hinrichs A.S."/>
            <person name="Holmes I."/>
            <person name="Hoskins R.A."/>
            <person name="Hubisz M.J."/>
            <person name="Hultmark D."/>
            <person name="Huntley M.A."/>
            <person name="Jaffe D.B."/>
            <person name="Jagadeeshan S."/>
            <person name="Jeck W.R."/>
            <person name="Johnson J."/>
            <person name="Jones C.D."/>
            <person name="Jordan W.C."/>
            <person name="Karpen G.H."/>
            <person name="Kataoka E."/>
            <person name="Keightley P.D."/>
            <person name="Kheradpour P."/>
            <person name="Kirkness E.F."/>
            <person name="Koerich L.B."/>
            <person name="Kristiansen K."/>
            <person name="Kudrna D."/>
            <person name="Kulathinal R.J."/>
            <person name="Kumar S."/>
            <person name="Kwok R."/>
            <person name="Lander E."/>
            <person name="Langley C.H."/>
            <person name="Lapoint R."/>
            <person name="Lazzaro B.P."/>
            <person name="Lee S.J."/>
            <person name="Levesque L."/>
            <person name="Li R."/>
            <person name="Lin C.F."/>
            <person name="Lin M.F."/>
            <person name="Lindblad-Toh K."/>
            <person name="Llopart A."/>
            <person name="Long M."/>
            <person name="Low L."/>
            <person name="Lozovsky E."/>
            <person name="Lu J."/>
            <person name="Luo M."/>
            <person name="Machado C.A."/>
            <person name="Makalowski W."/>
            <person name="Marzo M."/>
            <person name="Matsuda M."/>
            <person name="Matzkin L."/>
            <person name="McAllister B."/>
            <person name="McBride C.S."/>
            <person name="McKernan B."/>
            <person name="McKernan K."/>
            <person name="Mendez-Lago M."/>
            <person name="Minx P."/>
            <person name="Mollenhauer M.U."/>
            <person name="Montooth K."/>
            <person name="Mount S.M."/>
            <person name="Mu X."/>
            <person name="Myers E."/>
            <person name="Negre B."/>
            <person name="Newfeld S."/>
            <person name="Nielsen R."/>
            <person name="Noor M.A."/>
            <person name="O'Grady P."/>
            <person name="Pachter L."/>
            <person name="Papaceit M."/>
            <person name="Parisi M.J."/>
            <person name="Parisi M."/>
            <person name="Parts L."/>
            <person name="Pedersen J.S."/>
            <person name="Pesole G."/>
            <person name="Phillippy A.M."/>
            <person name="Ponting C.P."/>
            <person name="Pop M."/>
            <person name="Porcelli D."/>
            <person name="Powell J.R."/>
            <person name="Prohaska S."/>
            <person name="Pruitt K."/>
            <person name="Puig M."/>
            <person name="Quesneville H."/>
            <person name="Ram K.R."/>
            <person name="Rand D."/>
            <person name="Rasmussen M.D."/>
            <person name="Reed L.K."/>
            <person name="Reenan R."/>
            <person name="Reily A."/>
            <person name="Remington K.A."/>
            <person name="Rieger T.T."/>
            <person name="Ritchie M.G."/>
            <person name="Robin C."/>
            <person name="Rogers Y.H."/>
            <person name="Rohde C."/>
            <person name="Rozas J."/>
            <person name="Rubenfield M.J."/>
            <person name="Ruiz A."/>
            <person name="Russo S."/>
            <person name="Salzberg S.L."/>
            <person name="Sanchez-Gracia A."/>
            <person name="Saranga D.J."/>
            <person name="Sato H."/>
            <person name="Schaeffer S.W."/>
            <person name="Schatz M.C."/>
            <person name="Schlenke T."/>
            <person name="Schwartz R."/>
            <person name="Segarra C."/>
            <person name="Singh R.S."/>
            <person name="Sirot L."/>
            <person name="Sirota M."/>
            <person name="Sisneros N.B."/>
            <person name="Smith C.D."/>
            <person name="Smith T.F."/>
            <person name="Spieth J."/>
            <person name="Stage D.E."/>
            <person name="Stark A."/>
            <person name="Stephan W."/>
            <person name="Strausberg R.L."/>
            <person name="Strempel S."/>
            <person name="Sturgill D."/>
            <person name="Sutton G."/>
            <person name="Sutton G.G."/>
            <person name="Tao W."/>
            <person name="Teichmann S."/>
            <person name="Tobari Y.N."/>
            <person name="Tomimura Y."/>
            <person name="Tsolas J.M."/>
            <person name="Valente V.L."/>
            <person name="Venter E."/>
            <person name="Venter J.C."/>
            <person name="Vicario S."/>
            <person name="Vieira F.G."/>
            <person name="Vilella A.J."/>
            <person name="Villasante A."/>
            <person name="Walenz B."/>
            <person name="Wang J."/>
            <person name="Wasserman M."/>
            <person name="Watts T."/>
            <person name="Wilson D."/>
            <person name="Wilson R.K."/>
            <person name="Wing R.A."/>
            <person name="Wolfner M.F."/>
            <person name="Wong A."/>
            <person name="Wong G.K."/>
            <person name="Wu C.I."/>
            <person name="Wu G."/>
            <person name="Yamamoto D."/>
            <person name="Yang H.P."/>
            <person name="Yang S.P."/>
            <person name="Yorke J.A."/>
            <person name="Yoshida K."/>
            <person name="Zdobnov E."/>
            <person name="Zhang P."/>
            <person name="Zhang Y."/>
            <person name="Zimin A.V."/>
            <person name="Baldwin J."/>
            <person name="Abdouelleil A."/>
            <person name="Abdulkadir J."/>
            <person name="Abebe A."/>
            <person name="Abera B."/>
            <person name="Abreu J."/>
            <person name="Acer S.C."/>
            <person name="Aftuck L."/>
            <person name="Alexander A."/>
            <person name="An P."/>
            <person name="Anderson E."/>
            <person name="Anderson S."/>
            <person name="Arachi H."/>
            <person name="Azer M."/>
            <person name="Bachantsang P."/>
            <person name="Barry A."/>
            <person name="Bayul T."/>
            <person name="Berlin A."/>
            <person name="Bessette D."/>
            <person name="Bloom T."/>
            <person name="Blye J."/>
            <person name="Boguslavskiy L."/>
            <person name="Bonnet C."/>
            <person name="Boukhgalter B."/>
            <person name="Bourzgui I."/>
            <person name="Brown A."/>
            <person name="Cahill P."/>
            <person name="Channer S."/>
            <person name="Cheshatsang Y."/>
            <person name="Chuda L."/>
            <person name="Citroen M."/>
            <person name="Collymore A."/>
            <person name="Cooke P."/>
            <person name="Costello M."/>
            <person name="D'Aco K."/>
            <person name="Daza R."/>
            <person name="De Haan G."/>
            <person name="DeGray S."/>
            <person name="DeMaso C."/>
            <person name="Dhargay N."/>
            <person name="Dooley K."/>
            <person name="Dooley E."/>
            <person name="Doricent M."/>
            <person name="Dorje P."/>
            <person name="Dorjee K."/>
            <person name="Dupes A."/>
            <person name="Elong R."/>
            <person name="Falk J."/>
            <person name="Farina A."/>
            <person name="Faro S."/>
            <person name="Ferguson D."/>
            <person name="Fisher S."/>
            <person name="Foley C.D."/>
            <person name="Franke A."/>
            <person name="Friedrich D."/>
            <person name="Gadbois L."/>
            <person name="Gearin G."/>
            <person name="Gearin C.R."/>
            <person name="Giannoukos G."/>
            <person name="Goode T."/>
            <person name="Graham J."/>
            <person name="Grandbois E."/>
            <person name="Grewal S."/>
            <person name="Gyaltsen K."/>
            <person name="Hafez N."/>
            <person name="Hagos B."/>
            <person name="Hall J."/>
            <person name="Henson C."/>
            <person name="Hollinger A."/>
            <person name="Honan T."/>
            <person name="Huard M.D."/>
            <person name="Hughes L."/>
            <person name="Hurhula B."/>
            <person name="Husby M.E."/>
            <person name="Kamat A."/>
            <person name="Kanga B."/>
            <person name="Kashin S."/>
            <person name="Khazanovich D."/>
            <person name="Kisner P."/>
            <person name="Lance K."/>
            <person name="Lara M."/>
            <person name="Lee W."/>
            <person name="Lennon N."/>
            <person name="Letendre F."/>
            <person name="LeVine R."/>
            <person name="Lipovsky A."/>
            <person name="Liu X."/>
            <person name="Liu J."/>
            <person name="Liu S."/>
            <person name="Lokyitsang T."/>
            <person name="Lokyitsang Y."/>
            <person name="Lubonja R."/>
            <person name="Lui A."/>
            <person name="MacDonald P."/>
            <person name="Magnisalis V."/>
            <person name="Maru K."/>
            <person name="Matthews C."/>
            <person name="McCusker W."/>
            <person name="McDonough S."/>
            <person name="Mehta T."/>
            <person name="Meldrim J."/>
            <person name="Meneus L."/>
            <person name="Mihai O."/>
            <person name="Mihalev A."/>
            <person name="Mihova T."/>
            <person name="Mittelman R."/>
            <person name="Mlenga V."/>
            <person name="Montmayeur A."/>
            <person name="Mulrain L."/>
            <person name="Navidi A."/>
            <person name="Naylor J."/>
            <person name="Negash T."/>
            <person name="Nguyen T."/>
            <person name="Nguyen N."/>
            <person name="Nicol R."/>
            <person name="Norbu C."/>
            <person name="Norbu N."/>
            <person name="Novod N."/>
            <person name="O'Neill B."/>
            <person name="Osman S."/>
            <person name="Markiewicz E."/>
            <person name="Oyono O.L."/>
            <person name="Patti C."/>
            <person name="Phunkhang P."/>
            <person name="Pierre F."/>
            <person name="Priest M."/>
            <person name="Raghuraman S."/>
            <person name="Rege F."/>
            <person name="Reyes R."/>
            <person name="Rise C."/>
            <person name="Rogov P."/>
            <person name="Ross K."/>
            <person name="Ryan E."/>
            <person name="Settipalli S."/>
            <person name="Shea T."/>
            <person name="Sherpa N."/>
            <person name="Shi L."/>
            <person name="Shih D."/>
            <person name="Sparrow T."/>
            <person name="Spaulding J."/>
            <person name="Stalker J."/>
            <person name="Stange-Thomann N."/>
            <person name="Stavropoulos S."/>
            <person name="Stone C."/>
            <person name="Strader C."/>
            <person name="Tesfaye S."/>
            <person name="Thomson T."/>
            <person name="Thoulutsang Y."/>
            <person name="Thoulutsang D."/>
            <person name="Topham K."/>
            <person name="Topping I."/>
            <person name="Tsamla T."/>
            <person name="Vassiliev H."/>
            <person name="Vo A."/>
            <person name="Wangchuk T."/>
            <person name="Wangdi T."/>
            <person name="Weiand M."/>
            <person name="Wilkinson J."/>
            <person name="Wilson A."/>
            <person name="Yadav S."/>
            <person name="Young G."/>
            <person name="Yu Q."/>
            <person name="Zembek L."/>
            <person name="Zhong D."/>
            <person name="Zimmer A."/>
            <person name="Zwirko Z."/>
            <person name="Jaffe D.B."/>
            <person name="Alvarez P."/>
            <person name="Brockman W."/>
            <person name="Butler J."/>
            <person name="Chin C."/>
            <person name="Gnerre S."/>
            <person name="Grabherr M."/>
            <person name="Kleber M."/>
            <person name="Mauceli E."/>
            <person name="MacCallum I."/>
        </authorList>
    </citation>
    <scope>NUCLEOTIDE SEQUENCE [LARGE SCALE GENOMIC DNA]</scope>
    <source>
        <strain evidence="11">Tucson 15081-1352.22</strain>
    </source>
</reference>
<dbReference type="OrthoDB" id="8655982at2759"/>
<dbReference type="KEGG" id="dmo:Dmoj_GI23228"/>
<dbReference type="SMR" id="B4KAC0"/>
<keyword evidence="11" id="KW-1185">Reference proteome</keyword>
<feature type="transmembrane region" description="Helical" evidence="9">
    <location>
        <begin position="195"/>
        <end position="216"/>
    </location>
</feature>
<dbReference type="AlphaFoldDB" id="B4KAC0"/>
<evidence type="ECO:0000256" key="6">
    <source>
        <dbReference type="ARBA" id="ARBA00022989"/>
    </source>
</evidence>
<feature type="compositionally biased region" description="Low complexity" evidence="8">
    <location>
        <begin position="8"/>
        <end position="20"/>
    </location>
</feature>
<evidence type="ECO:0000256" key="4">
    <source>
        <dbReference type="ARBA" id="ARBA00022692"/>
    </source>
</evidence>
<dbReference type="EMBL" id="CH933806">
    <property type="protein sequence ID" value="EDW14607.2"/>
    <property type="molecule type" value="Genomic_DNA"/>
</dbReference>
<evidence type="ECO:0000256" key="8">
    <source>
        <dbReference type="SAM" id="MobiDB-lite"/>
    </source>
</evidence>
<dbReference type="FunCoup" id="B4KAC0">
    <property type="interactions" value="72"/>
</dbReference>
<feature type="transmembrane region" description="Helical" evidence="9">
    <location>
        <begin position="94"/>
        <end position="112"/>
    </location>
</feature>
<dbReference type="GO" id="GO:0098609">
    <property type="term" value="P:cell-cell adhesion"/>
    <property type="evidence" value="ECO:0007669"/>
    <property type="project" value="TreeGrafter"/>
</dbReference>
<evidence type="ECO:0000256" key="5">
    <source>
        <dbReference type="ARBA" id="ARBA00022949"/>
    </source>
</evidence>
<organism evidence="10 11">
    <name type="scientific">Drosophila mojavensis</name>
    <name type="common">Fruit fly</name>
    <dbReference type="NCBI Taxonomy" id="7230"/>
    <lineage>
        <taxon>Eukaryota</taxon>
        <taxon>Metazoa</taxon>
        <taxon>Ecdysozoa</taxon>
        <taxon>Arthropoda</taxon>
        <taxon>Hexapoda</taxon>
        <taxon>Insecta</taxon>
        <taxon>Pterygota</taxon>
        <taxon>Neoptera</taxon>
        <taxon>Endopterygota</taxon>
        <taxon>Diptera</taxon>
        <taxon>Brachycera</taxon>
        <taxon>Muscomorpha</taxon>
        <taxon>Ephydroidea</taxon>
        <taxon>Drosophilidae</taxon>
        <taxon>Drosophila</taxon>
    </lineage>
</organism>
<dbReference type="Pfam" id="PF00822">
    <property type="entry name" value="PMP22_Claudin"/>
    <property type="match status" value="1"/>
</dbReference>
<dbReference type="FunFam" id="1.20.140.150:FF:000028">
    <property type="entry name" value="Uncharacterized protein, isoform A"/>
    <property type="match status" value="1"/>
</dbReference>
<dbReference type="InterPro" id="IPR015664">
    <property type="entry name" value="P53_induced"/>
</dbReference>
<evidence type="ECO:0000313" key="10">
    <source>
        <dbReference type="EMBL" id="EDW14607.2"/>
    </source>
</evidence>
<dbReference type="eggNOG" id="KOG4671">
    <property type="taxonomic scope" value="Eukaryota"/>
</dbReference>
<evidence type="ECO:0000256" key="1">
    <source>
        <dbReference type="ARBA" id="ARBA00004141"/>
    </source>
</evidence>
<keyword evidence="5" id="KW-0965">Cell junction</keyword>
<dbReference type="GO" id="GO:0016020">
    <property type="term" value="C:membrane"/>
    <property type="evidence" value="ECO:0007669"/>
    <property type="project" value="UniProtKB-SubCell"/>
</dbReference>
<keyword evidence="7 9" id="KW-0472">Membrane</keyword>
<comment type="similarity">
    <text evidence="3">Belongs to the TMEM47 family.</text>
</comment>
<evidence type="ECO:0000256" key="2">
    <source>
        <dbReference type="ARBA" id="ARBA00004282"/>
    </source>
</evidence>
<keyword evidence="6 9" id="KW-1133">Transmembrane helix</keyword>
<feature type="transmembrane region" description="Helical" evidence="9">
    <location>
        <begin position="160"/>
        <end position="183"/>
    </location>
</feature>
<name>B4KAC0_DROMO</name>
<evidence type="ECO:0000256" key="3">
    <source>
        <dbReference type="ARBA" id="ARBA00008691"/>
    </source>
</evidence>
<evidence type="ECO:0000256" key="9">
    <source>
        <dbReference type="SAM" id="Phobius"/>
    </source>
</evidence>
<evidence type="ECO:0000256" key="7">
    <source>
        <dbReference type="ARBA" id="ARBA00023136"/>
    </source>
</evidence>
<dbReference type="Gene3D" id="1.20.140.150">
    <property type="match status" value="1"/>
</dbReference>
<feature type="region of interest" description="Disordered" evidence="8">
    <location>
        <begin position="1"/>
        <end position="20"/>
    </location>
</feature>
<accession>B4KAC0</accession>
<protein>
    <submittedName>
        <fullName evidence="10">Uncharacterized protein, isoform A</fullName>
    </submittedName>
</protein>
<dbReference type="PANTHER" id="PTHR14399:SF5">
    <property type="entry name" value="CELL JUNCTION PROTEIN VAB-9"/>
    <property type="match status" value="1"/>
</dbReference>
<comment type="subcellular location">
    <subcellularLocation>
        <location evidence="2">Cell junction</location>
    </subcellularLocation>
    <subcellularLocation>
        <location evidence="1">Membrane</location>
        <topology evidence="1">Multi-pass membrane protein</topology>
    </subcellularLocation>
</comment>
<dbReference type="InParanoid" id="B4KAC0"/>
<dbReference type="InterPro" id="IPR004031">
    <property type="entry name" value="PMP22/EMP/MP20/Claudin"/>
</dbReference>
<feature type="transmembrane region" description="Helical" evidence="9">
    <location>
        <begin position="236"/>
        <end position="257"/>
    </location>
</feature>
<dbReference type="Proteomes" id="UP000009192">
    <property type="component" value="Unassembled WGS sequence"/>
</dbReference>
<keyword evidence="4 9" id="KW-0812">Transmembrane</keyword>
<evidence type="ECO:0000313" key="11">
    <source>
        <dbReference type="Proteomes" id="UP000009192"/>
    </source>
</evidence>
<proteinExistence type="inferred from homology"/>
<dbReference type="HOGENOM" id="CLU_093957_0_0_1"/>
<dbReference type="GO" id="GO:0005911">
    <property type="term" value="C:cell-cell junction"/>
    <property type="evidence" value="ECO:0007669"/>
    <property type="project" value="TreeGrafter"/>
</dbReference>
<dbReference type="PANTHER" id="PTHR14399">
    <property type="entry name" value="P53-INDUCED PROTEIN RELATED"/>
    <property type="match status" value="1"/>
</dbReference>